<reference evidence="2 3" key="1">
    <citation type="journal article" date="2016" name="Sci. Rep.">
        <title>The Dendrobium catenatum Lindl. genome sequence provides insights into polysaccharide synthase, floral development and adaptive evolution.</title>
        <authorList>
            <person name="Zhang G.Q."/>
            <person name="Xu Q."/>
            <person name="Bian C."/>
            <person name="Tsai W.C."/>
            <person name="Yeh C.M."/>
            <person name="Liu K.W."/>
            <person name="Yoshida K."/>
            <person name="Zhang L.S."/>
            <person name="Chang S.B."/>
            <person name="Chen F."/>
            <person name="Shi Y."/>
            <person name="Su Y.Y."/>
            <person name="Zhang Y.Q."/>
            <person name="Chen L.J."/>
            <person name="Yin Y."/>
            <person name="Lin M."/>
            <person name="Huang H."/>
            <person name="Deng H."/>
            <person name="Wang Z.W."/>
            <person name="Zhu S.L."/>
            <person name="Zhao X."/>
            <person name="Deng C."/>
            <person name="Niu S.C."/>
            <person name="Huang J."/>
            <person name="Wang M."/>
            <person name="Liu G.H."/>
            <person name="Yang H.J."/>
            <person name="Xiao X.J."/>
            <person name="Hsiao Y.Y."/>
            <person name="Wu W.L."/>
            <person name="Chen Y.Y."/>
            <person name="Mitsuda N."/>
            <person name="Ohme-Takagi M."/>
            <person name="Luo Y.B."/>
            <person name="Van de Peer Y."/>
            <person name="Liu Z.J."/>
        </authorList>
    </citation>
    <scope>NUCLEOTIDE SEQUENCE [LARGE SCALE GENOMIC DNA]</scope>
    <source>
        <tissue evidence="2">The whole plant</tissue>
    </source>
</reference>
<feature type="compositionally biased region" description="Acidic residues" evidence="1">
    <location>
        <begin position="29"/>
        <end position="40"/>
    </location>
</feature>
<dbReference type="AlphaFoldDB" id="A0A2I0WYW2"/>
<gene>
    <name evidence="2" type="ORF">MA16_Dca009263</name>
</gene>
<dbReference type="EMBL" id="KZ502309">
    <property type="protein sequence ID" value="PKU80852.1"/>
    <property type="molecule type" value="Genomic_DNA"/>
</dbReference>
<reference evidence="2 3" key="2">
    <citation type="journal article" date="2017" name="Nature">
        <title>The Apostasia genome and the evolution of orchids.</title>
        <authorList>
            <person name="Zhang G.Q."/>
            <person name="Liu K.W."/>
            <person name="Li Z."/>
            <person name="Lohaus R."/>
            <person name="Hsiao Y.Y."/>
            <person name="Niu S.C."/>
            <person name="Wang J.Y."/>
            <person name="Lin Y.C."/>
            <person name="Xu Q."/>
            <person name="Chen L.J."/>
            <person name="Yoshida K."/>
            <person name="Fujiwara S."/>
            <person name="Wang Z.W."/>
            <person name="Zhang Y.Q."/>
            <person name="Mitsuda N."/>
            <person name="Wang M."/>
            <person name="Liu G.H."/>
            <person name="Pecoraro L."/>
            <person name="Huang H.X."/>
            <person name="Xiao X.J."/>
            <person name="Lin M."/>
            <person name="Wu X.Y."/>
            <person name="Wu W.L."/>
            <person name="Chen Y.Y."/>
            <person name="Chang S.B."/>
            <person name="Sakamoto S."/>
            <person name="Ohme-Takagi M."/>
            <person name="Yagi M."/>
            <person name="Zeng S.J."/>
            <person name="Shen C.Y."/>
            <person name="Yeh C.M."/>
            <person name="Luo Y.B."/>
            <person name="Tsai W.C."/>
            <person name="Van de Peer Y."/>
            <person name="Liu Z.J."/>
        </authorList>
    </citation>
    <scope>NUCLEOTIDE SEQUENCE [LARGE SCALE GENOMIC DNA]</scope>
    <source>
        <tissue evidence="2">The whole plant</tissue>
    </source>
</reference>
<proteinExistence type="predicted"/>
<feature type="region of interest" description="Disordered" evidence="1">
    <location>
        <begin position="1"/>
        <end position="51"/>
    </location>
</feature>
<evidence type="ECO:0000256" key="1">
    <source>
        <dbReference type="SAM" id="MobiDB-lite"/>
    </source>
</evidence>
<sequence>MEPEPSRTKPYWMEAEARVVETSRRTEPESCEDEASAEAFDEARSERTSASAIEPLLTEEDTEALCNLCKHTSQLTKRGLLFKLLNLIYRVRTGNLIRLET</sequence>
<feature type="compositionally biased region" description="Basic and acidic residues" evidence="1">
    <location>
        <begin position="15"/>
        <end position="28"/>
    </location>
</feature>
<accession>A0A2I0WYW2</accession>
<evidence type="ECO:0000313" key="2">
    <source>
        <dbReference type="EMBL" id="PKU80852.1"/>
    </source>
</evidence>
<name>A0A2I0WYW2_9ASPA</name>
<protein>
    <submittedName>
        <fullName evidence="2">Uncharacterized protein</fullName>
    </submittedName>
</protein>
<evidence type="ECO:0000313" key="3">
    <source>
        <dbReference type="Proteomes" id="UP000233837"/>
    </source>
</evidence>
<organism evidence="2 3">
    <name type="scientific">Dendrobium catenatum</name>
    <dbReference type="NCBI Taxonomy" id="906689"/>
    <lineage>
        <taxon>Eukaryota</taxon>
        <taxon>Viridiplantae</taxon>
        <taxon>Streptophyta</taxon>
        <taxon>Embryophyta</taxon>
        <taxon>Tracheophyta</taxon>
        <taxon>Spermatophyta</taxon>
        <taxon>Magnoliopsida</taxon>
        <taxon>Liliopsida</taxon>
        <taxon>Asparagales</taxon>
        <taxon>Orchidaceae</taxon>
        <taxon>Epidendroideae</taxon>
        <taxon>Malaxideae</taxon>
        <taxon>Dendrobiinae</taxon>
        <taxon>Dendrobium</taxon>
    </lineage>
</organism>
<keyword evidence="3" id="KW-1185">Reference proteome</keyword>
<dbReference type="Proteomes" id="UP000233837">
    <property type="component" value="Unassembled WGS sequence"/>
</dbReference>